<dbReference type="Proteomes" id="UP000249390">
    <property type="component" value="Unassembled WGS sequence"/>
</dbReference>
<dbReference type="SUPFAM" id="SSF53098">
    <property type="entry name" value="Ribonuclease H-like"/>
    <property type="match status" value="1"/>
</dbReference>
<evidence type="ECO:0000256" key="1">
    <source>
        <dbReference type="SAM" id="MobiDB-lite"/>
    </source>
</evidence>
<dbReference type="Gene3D" id="3.30.420.10">
    <property type="entry name" value="Ribonuclease H-like superfamily/Ribonuclease H"/>
    <property type="match status" value="1"/>
</dbReference>
<comment type="caution">
    <text evidence="2">The sequence shown here is derived from an EMBL/GenBank/DDBJ whole genome shotgun (WGS) entry which is preliminary data.</text>
</comment>
<dbReference type="InterPro" id="IPR012337">
    <property type="entry name" value="RNaseH-like_sf"/>
</dbReference>
<feature type="compositionally biased region" description="Low complexity" evidence="1">
    <location>
        <begin position="409"/>
        <end position="418"/>
    </location>
</feature>
<proteinExistence type="predicted"/>
<protein>
    <recommendedName>
        <fullName evidence="4">3'-5' exonuclease domain-containing protein</fullName>
    </recommendedName>
</protein>
<dbReference type="InterPro" id="IPR036397">
    <property type="entry name" value="RNaseH_sf"/>
</dbReference>
<accession>A0A328D0W9</accession>
<keyword evidence="3" id="KW-1185">Reference proteome</keyword>
<evidence type="ECO:0000313" key="2">
    <source>
        <dbReference type="EMBL" id="RAL39395.1"/>
    </source>
</evidence>
<dbReference type="GO" id="GO:0003676">
    <property type="term" value="F:nucleic acid binding"/>
    <property type="evidence" value="ECO:0007669"/>
    <property type="project" value="InterPro"/>
</dbReference>
<name>A0A328D0W9_9ASTE</name>
<reference evidence="2 3" key="1">
    <citation type="submission" date="2018-06" db="EMBL/GenBank/DDBJ databases">
        <title>The Genome of Cuscuta australis (Dodder) Provides Insight into the Evolution of Plant Parasitism.</title>
        <authorList>
            <person name="Liu H."/>
        </authorList>
    </citation>
    <scope>NUCLEOTIDE SEQUENCE [LARGE SCALE GENOMIC DNA]</scope>
    <source>
        <strain evidence="3">cv. Yunnan</strain>
        <tissue evidence="2">Vines</tissue>
    </source>
</reference>
<feature type="compositionally biased region" description="Basic and acidic residues" evidence="1">
    <location>
        <begin position="288"/>
        <end position="300"/>
    </location>
</feature>
<feature type="region of interest" description="Disordered" evidence="1">
    <location>
        <begin position="288"/>
        <end position="316"/>
    </location>
</feature>
<dbReference type="AlphaFoldDB" id="A0A328D0W9"/>
<gene>
    <name evidence="2" type="ORF">DM860_002928</name>
</gene>
<sequence>MAAGTVYLRTNRFEVKLEGITFKTKDFEYLCKQDFLFPNGKVRVHKPIVGIDVIQHPRDPNIVLVLLCFGLGCVILRFRPGEALPDPILKFLADARICFVGFGIPEKGDLFPFERLGFSKQKSDIGYLASRFFNNPKYRRCDLGDLARKVLGIKRMIGLADSSSFARHEQIKCGICQLFISTIIAISLLSAVEKKKVKATSSPKKGSFLANLASLPLFAEGWRLKLNDGKCLGETDDDGMDKGGDEDDDSCRGGKNEDASCNAFVGDKGEKVYSCRDYAVRARVSEEDLVRGEDNAPKTNDDDDGDDDYNYCSNKESPKKAPLKGIFKCLFPLDVENLNPYTSPSSPDSNNKGTIVTSKKKSSKGDDDAIKCPFSPSNDSNDKEPVCIGKKPLKGILKCPSSKFERCMSSSPKASSPPNAQELLRRANSKGHNVSFKCDD</sequence>
<evidence type="ECO:0000313" key="3">
    <source>
        <dbReference type="Proteomes" id="UP000249390"/>
    </source>
</evidence>
<organism evidence="2 3">
    <name type="scientific">Cuscuta australis</name>
    <dbReference type="NCBI Taxonomy" id="267555"/>
    <lineage>
        <taxon>Eukaryota</taxon>
        <taxon>Viridiplantae</taxon>
        <taxon>Streptophyta</taxon>
        <taxon>Embryophyta</taxon>
        <taxon>Tracheophyta</taxon>
        <taxon>Spermatophyta</taxon>
        <taxon>Magnoliopsida</taxon>
        <taxon>eudicotyledons</taxon>
        <taxon>Gunneridae</taxon>
        <taxon>Pentapetalae</taxon>
        <taxon>asterids</taxon>
        <taxon>lamiids</taxon>
        <taxon>Solanales</taxon>
        <taxon>Convolvulaceae</taxon>
        <taxon>Cuscuteae</taxon>
        <taxon>Cuscuta</taxon>
        <taxon>Cuscuta subgen. Grammica</taxon>
        <taxon>Cuscuta sect. Cleistogrammica</taxon>
    </lineage>
</organism>
<feature type="region of interest" description="Disordered" evidence="1">
    <location>
        <begin position="405"/>
        <end position="440"/>
    </location>
</feature>
<dbReference type="EMBL" id="NQVE01000200">
    <property type="protein sequence ID" value="RAL39395.1"/>
    <property type="molecule type" value="Genomic_DNA"/>
</dbReference>
<evidence type="ECO:0008006" key="4">
    <source>
        <dbReference type="Google" id="ProtNLM"/>
    </source>
</evidence>
<feature type="compositionally biased region" description="Polar residues" evidence="1">
    <location>
        <begin position="341"/>
        <end position="357"/>
    </location>
</feature>
<feature type="region of interest" description="Disordered" evidence="1">
    <location>
        <begin position="341"/>
        <end position="387"/>
    </location>
</feature>